<organism evidence="1 2">
    <name type="scientific">Tropilaelaps mercedesae</name>
    <dbReference type="NCBI Taxonomy" id="418985"/>
    <lineage>
        <taxon>Eukaryota</taxon>
        <taxon>Metazoa</taxon>
        <taxon>Ecdysozoa</taxon>
        <taxon>Arthropoda</taxon>
        <taxon>Chelicerata</taxon>
        <taxon>Arachnida</taxon>
        <taxon>Acari</taxon>
        <taxon>Parasitiformes</taxon>
        <taxon>Mesostigmata</taxon>
        <taxon>Gamasina</taxon>
        <taxon>Dermanyssoidea</taxon>
        <taxon>Laelapidae</taxon>
        <taxon>Tropilaelaps</taxon>
    </lineage>
</organism>
<dbReference type="Proteomes" id="UP000192247">
    <property type="component" value="Unassembled WGS sequence"/>
</dbReference>
<reference evidence="1 2" key="1">
    <citation type="journal article" date="2017" name="Gigascience">
        <title>Draft genome of the honey bee ectoparasitic mite, Tropilaelaps mercedesae, is shaped by the parasitic life history.</title>
        <authorList>
            <person name="Dong X."/>
            <person name="Armstrong S.D."/>
            <person name="Xia D."/>
            <person name="Makepeace B.L."/>
            <person name="Darby A.C."/>
            <person name="Kadowaki T."/>
        </authorList>
    </citation>
    <scope>NUCLEOTIDE SEQUENCE [LARGE SCALE GENOMIC DNA]</scope>
    <source>
        <strain evidence="1">Wuxi-XJTLU</strain>
    </source>
</reference>
<gene>
    <name evidence="1" type="ORF">BIW11_10217</name>
</gene>
<sequence length="197" mass="21518">EQSERGAVGLSRAADLFVAAWRIFTSTSRPVDWQVKPVKSNQPSPRPTVVIAAVATVAVYTTTTVPTTARGKHLASTVCDDCQLLLLDVVAWTAEGRTKQPQDHATTATLSASIDPQQRSNVTSIANNNNNTFGNHQPSQMVIILMTVPAGEQRQQHLPPNARKDGWSELPLPLRLFSMCLQVDSECLPKQRVAVRL</sequence>
<dbReference type="AlphaFoldDB" id="A0A1V9XH45"/>
<feature type="non-terminal residue" evidence="1">
    <location>
        <position position="197"/>
    </location>
</feature>
<protein>
    <submittedName>
        <fullName evidence="1">Uncharacterized protein</fullName>
    </submittedName>
</protein>
<dbReference type="EMBL" id="MNPL01011217">
    <property type="protein sequence ID" value="OQR72698.1"/>
    <property type="molecule type" value="Genomic_DNA"/>
</dbReference>
<comment type="caution">
    <text evidence="1">The sequence shown here is derived from an EMBL/GenBank/DDBJ whole genome shotgun (WGS) entry which is preliminary data.</text>
</comment>
<name>A0A1V9XH45_9ACAR</name>
<accession>A0A1V9XH45</accession>
<dbReference type="InParanoid" id="A0A1V9XH45"/>
<keyword evidence="2" id="KW-1185">Reference proteome</keyword>
<feature type="non-terminal residue" evidence="1">
    <location>
        <position position="1"/>
    </location>
</feature>
<evidence type="ECO:0000313" key="1">
    <source>
        <dbReference type="EMBL" id="OQR72698.1"/>
    </source>
</evidence>
<evidence type="ECO:0000313" key="2">
    <source>
        <dbReference type="Proteomes" id="UP000192247"/>
    </source>
</evidence>
<proteinExistence type="predicted"/>